<accession>A0A8T1WAZ4</accession>
<keyword evidence="3" id="KW-1185">Reference proteome</keyword>
<name>A0A8T1WAZ4_9STRA</name>
<evidence type="ECO:0000256" key="1">
    <source>
        <dbReference type="SAM" id="MobiDB-lite"/>
    </source>
</evidence>
<comment type="caution">
    <text evidence="2">The sequence shown here is derived from an EMBL/GenBank/DDBJ whole genome shotgun (WGS) entry which is preliminary data.</text>
</comment>
<proteinExistence type="predicted"/>
<sequence length="190" mass="21733">METRSPLGVEEWAFVQSALETGAQYNVQLGSDRSYEFAAPNLQLGADTRVMRTIEKKRLKAVSFAKQQSAWDEARTERGNQQLRSKQLKESERLRKVCLHQAAALIDACQNVCQEGEKSSLLVVEQEKEGETMEQWLMSELRAIGKRSREATEEDKLPIQWQKKLKKTSLETQADERPFEGEMMKLQTPG</sequence>
<organism evidence="2 3">
    <name type="scientific">Phytophthora pseudosyringae</name>
    <dbReference type="NCBI Taxonomy" id="221518"/>
    <lineage>
        <taxon>Eukaryota</taxon>
        <taxon>Sar</taxon>
        <taxon>Stramenopiles</taxon>
        <taxon>Oomycota</taxon>
        <taxon>Peronosporomycetes</taxon>
        <taxon>Peronosporales</taxon>
        <taxon>Peronosporaceae</taxon>
        <taxon>Phytophthora</taxon>
    </lineage>
</organism>
<evidence type="ECO:0000313" key="3">
    <source>
        <dbReference type="Proteomes" id="UP000694044"/>
    </source>
</evidence>
<dbReference type="Proteomes" id="UP000694044">
    <property type="component" value="Unassembled WGS sequence"/>
</dbReference>
<protein>
    <submittedName>
        <fullName evidence="2">Uncharacterized protein</fullName>
    </submittedName>
</protein>
<feature type="region of interest" description="Disordered" evidence="1">
    <location>
        <begin position="167"/>
        <end position="190"/>
    </location>
</feature>
<reference evidence="2" key="1">
    <citation type="submission" date="2021-02" db="EMBL/GenBank/DDBJ databases">
        <authorList>
            <person name="Palmer J.M."/>
        </authorList>
    </citation>
    <scope>NUCLEOTIDE SEQUENCE</scope>
    <source>
        <strain evidence="2">SCRP734</strain>
    </source>
</reference>
<dbReference type="OrthoDB" id="10521233at2759"/>
<gene>
    <name evidence="2" type="ORF">PHYPSEUDO_011693</name>
</gene>
<dbReference type="EMBL" id="JAGDFM010000053">
    <property type="protein sequence ID" value="KAG7388859.1"/>
    <property type="molecule type" value="Genomic_DNA"/>
</dbReference>
<evidence type="ECO:0000313" key="2">
    <source>
        <dbReference type="EMBL" id="KAG7388859.1"/>
    </source>
</evidence>
<dbReference type="AlphaFoldDB" id="A0A8T1WAZ4"/>
<feature type="compositionally biased region" description="Basic and acidic residues" evidence="1">
    <location>
        <begin position="174"/>
        <end position="183"/>
    </location>
</feature>